<sequence>MSNTYLTTEQLAQRIHYHPRTIRVDLLDKYLIEGEHYIRAFGTRKYLFIWEAVEKTMCGRTDVALQMPQE</sequence>
<dbReference type="EMBL" id="JANATA010000024">
    <property type="protein sequence ID" value="MCP3429553.1"/>
    <property type="molecule type" value="Genomic_DNA"/>
</dbReference>
<dbReference type="Proteomes" id="UP001165413">
    <property type="component" value="Unassembled WGS sequence"/>
</dbReference>
<dbReference type="RefSeq" id="WP_254102048.1">
    <property type="nucleotide sequence ID" value="NZ_JANATA010000024.1"/>
</dbReference>
<name>A0AA41X4X6_9ALTE</name>
<dbReference type="AlphaFoldDB" id="A0AA41X4X6"/>
<reference evidence="1" key="1">
    <citation type="submission" date="2022-07" db="EMBL/GenBank/DDBJ databases">
        <title>Characterization of the Novel Bacterium Alteromonas immobilis LMIT006 and Alteromonas gregis LMIT007.</title>
        <authorList>
            <person name="Lin X."/>
        </authorList>
    </citation>
    <scope>NUCLEOTIDE SEQUENCE</scope>
    <source>
        <strain evidence="1">LMIT007</strain>
    </source>
</reference>
<proteinExistence type="predicted"/>
<accession>A0AA41X4X6</accession>
<comment type="caution">
    <text evidence="1">The sequence shown here is derived from an EMBL/GenBank/DDBJ whole genome shotgun (WGS) entry which is preliminary data.</text>
</comment>
<evidence type="ECO:0000313" key="1">
    <source>
        <dbReference type="EMBL" id="MCP3429553.1"/>
    </source>
</evidence>
<organism evidence="1 2">
    <name type="scientific">Opacimonas viscosa</name>
    <dbReference type="NCBI Taxonomy" id="2961944"/>
    <lineage>
        <taxon>Bacteria</taxon>
        <taxon>Pseudomonadati</taxon>
        <taxon>Pseudomonadota</taxon>
        <taxon>Gammaproteobacteria</taxon>
        <taxon>Alteromonadales</taxon>
        <taxon>Alteromonadaceae</taxon>
        <taxon>Opacimonas</taxon>
    </lineage>
</organism>
<keyword evidence="2" id="KW-1185">Reference proteome</keyword>
<gene>
    <name evidence="1" type="ORF">NLF92_11410</name>
</gene>
<evidence type="ECO:0000313" key="2">
    <source>
        <dbReference type="Proteomes" id="UP001165413"/>
    </source>
</evidence>
<protein>
    <submittedName>
        <fullName evidence="1">Uncharacterized protein</fullName>
    </submittedName>
</protein>